<dbReference type="SUPFAM" id="SSF48452">
    <property type="entry name" value="TPR-like"/>
    <property type="match status" value="1"/>
</dbReference>
<dbReference type="PROSITE" id="PS50011">
    <property type="entry name" value="PROTEIN_KINASE_DOM"/>
    <property type="match status" value="1"/>
</dbReference>
<feature type="transmembrane region" description="Helical" evidence="9">
    <location>
        <begin position="372"/>
        <end position="390"/>
    </location>
</feature>
<dbReference type="Pfam" id="PF00069">
    <property type="entry name" value="Pkinase"/>
    <property type="match status" value="1"/>
</dbReference>
<gene>
    <name evidence="12" type="ORF">SVA_0145</name>
</gene>
<sequence length="846" mass="93433">MHGAARFYGKDWFAALLLGSALAAAALTDSHALRRLELLVYDAGVRMTSRVPGASEDIVIVAIDDPSIEEIGPWPWPRDVLAEATDRLVRGKAKAVGLLVPLDEPRTDRGLEHFRSLRAYLDANPLPRNLRQRRHISRLLAEAEYRLDTDAQLAKVMSPTGPVFIPMALVPGVPSGDPVPPLPEHVRRHRLTKVSLNEDTGAASSAAARLPLEVFARRARGIGHMPLDGEAGKDARSHRLVLEYAGEHYASLPLLLAARSLYVRPARVEIELGDGVRIAKVEIRTDSEMRMYPGFYPSREGEPAFAGYSFRDVRAGRVPAGAFRNKIVLVGMATTDAGRLYATPLGPMSAPEVAANVVASMLNQDYYERPDWSRWIEAALFGLVFLYLAFVMPRLAGRRATTVSATLLVALLLAGHYLLLSERLWLQTATPALFLVSGHLLLATRRLFGAARVKREADADSAQTNRLLGLAFQGQGQLDMALDKFRKLPADDSVLELFYNLALDFERKRQFSKAAGCYDHILRRAPGFRDAAERKQRAAAAERAVMLGPVAGSGTIVLDAMEKPRLGRYEVEKELGRGAMGTVYLGRDPRIGRVVAIKTIALSQFEEAERPQVRERFFREAEAAGRLNHPNIVTIYDAGEEQDLGFIAMELLEGKDLTHYVQPGKELPLEWVVDVVTQVADALDYAHRCDVVHRDIKPANIMHDDAKQSVKVTDFGIARITDSNNTRTGVIMGSPFYMSPEQLAGKPVDGRSDLFSLGVTLFELLAGVQPFRGDSMAALMYQIANEPHPDILAIRPALPPRLKSFLDKALRKDPSDRFQTGAEFRDALVAGVRVRSVRGRARRTPR</sequence>
<feature type="binding site" evidence="8">
    <location>
        <position position="598"/>
    </location>
    <ligand>
        <name>ATP</name>
        <dbReference type="ChEBI" id="CHEBI:30616"/>
    </ligand>
</feature>
<keyword evidence="6 12" id="KW-0418">Kinase</keyword>
<evidence type="ECO:0000256" key="2">
    <source>
        <dbReference type="ARBA" id="ARBA00012513"/>
    </source>
</evidence>
<dbReference type="RefSeq" id="WP_096457367.1">
    <property type="nucleotide sequence ID" value="NZ_AP014936.1"/>
</dbReference>
<dbReference type="OrthoDB" id="9801841at2"/>
<dbReference type="InterPro" id="IPR000719">
    <property type="entry name" value="Prot_kinase_dom"/>
</dbReference>
<evidence type="ECO:0000256" key="8">
    <source>
        <dbReference type="PROSITE-ProRule" id="PRU10141"/>
    </source>
</evidence>
<keyword evidence="5 8" id="KW-0547">Nucleotide-binding</keyword>
<evidence type="ECO:0000256" key="6">
    <source>
        <dbReference type="ARBA" id="ARBA00022777"/>
    </source>
</evidence>
<keyword evidence="7 8" id="KW-0067">ATP-binding</keyword>
<dbReference type="InterPro" id="IPR011009">
    <property type="entry name" value="Kinase-like_dom_sf"/>
</dbReference>
<evidence type="ECO:0000313" key="13">
    <source>
        <dbReference type="Proteomes" id="UP000218899"/>
    </source>
</evidence>
<dbReference type="Proteomes" id="UP000218899">
    <property type="component" value="Chromosome"/>
</dbReference>
<feature type="domain" description="Protein kinase" evidence="11">
    <location>
        <begin position="569"/>
        <end position="829"/>
    </location>
</feature>
<dbReference type="InterPro" id="IPR007890">
    <property type="entry name" value="CHASE2"/>
</dbReference>
<dbReference type="CDD" id="cd14014">
    <property type="entry name" value="STKc_PknB_like"/>
    <property type="match status" value="1"/>
</dbReference>
<dbReference type="PROSITE" id="PS00107">
    <property type="entry name" value="PROTEIN_KINASE_ATP"/>
    <property type="match status" value="1"/>
</dbReference>
<dbReference type="EMBL" id="AP014936">
    <property type="protein sequence ID" value="BAU46727.1"/>
    <property type="molecule type" value="Genomic_DNA"/>
</dbReference>
<keyword evidence="9" id="KW-0812">Transmembrane</keyword>
<keyword evidence="3 12" id="KW-0723">Serine/threonine-protein kinase</keyword>
<evidence type="ECO:0000313" key="12">
    <source>
        <dbReference type="EMBL" id="BAU46727.1"/>
    </source>
</evidence>
<keyword evidence="9" id="KW-0472">Membrane</keyword>
<evidence type="ECO:0000256" key="3">
    <source>
        <dbReference type="ARBA" id="ARBA00022527"/>
    </source>
</evidence>
<keyword evidence="4" id="KW-0808">Transferase</keyword>
<dbReference type="Gene3D" id="3.30.200.20">
    <property type="entry name" value="Phosphorylase Kinase, domain 1"/>
    <property type="match status" value="1"/>
</dbReference>
<dbReference type="Gene3D" id="1.10.510.10">
    <property type="entry name" value="Transferase(Phosphotransferase) domain 1"/>
    <property type="match status" value="1"/>
</dbReference>
<dbReference type="InterPro" id="IPR011990">
    <property type="entry name" value="TPR-like_helical_dom_sf"/>
</dbReference>
<evidence type="ECO:0000256" key="7">
    <source>
        <dbReference type="ARBA" id="ARBA00022840"/>
    </source>
</evidence>
<dbReference type="PANTHER" id="PTHR43671:SF13">
    <property type="entry name" value="SERINE_THREONINE-PROTEIN KINASE NEK2"/>
    <property type="match status" value="1"/>
</dbReference>
<evidence type="ECO:0000256" key="5">
    <source>
        <dbReference type="ARBA" id="ARBA00022741"/>
    </source>
</evidence>
<reference evidence="12 13" key="1">
    <citation type="submission" date="2015-08" db="EMBL/GenBank/DDBJ databases">
        <title>Complete genome sequence of Sulfurifustis variabilis.</title>
        <authorList>
            <person name="Miura A."/>
            <person name="Kojima H."/>
            <person name="Fukui M."/>
        </authorList>
    </citation>
    <scope>NUCLEOTIDE SEQUENCE [LARGE SCALE GENOMIC DNA]</scope>
    <source>
        <strain evidence="13">skN76</strain>
    </source>
</reference>
<evidence type="ECO:0000256" key="9">
    <source>
        <dbReference type="SAM" id="Phobius"/>
    </source>
</evidence>
<proteinExistence type="inferred from homology"/>
<dbReference type="InterPro" id="IPR017441">
    <property type="entry name" value="Protein_kinase_ATP_BS"/>
</dbReference>
<name>A0A1B4VCR7_9GAMM</name>
<organism evidence="12 13">
    <name type="scientific">Sulfurifustis variabilis</name>
    <dbReference type="NCBI Taxonomy" id="1675686"/>
    <lineage>
        <taxon>Bacteria</taxon>
        <taxon>Pseudomonadati</taxon>
        <taxon>Pseudomonadota</taxon>
        <taxon>Gammaproteobacteria</taxon>
        <taxon>Acidiferrobacterales</taxon>
        <taxon>Acidiferrobacteraceae</taxon>
        <taxon>Sulfurifustis</taxon>
    </lineage>
</organism>
<dbReference type="AlphaFoldDB" id="A0A1B4VCR7"/>
<dbReference type="KEGG" id="sva:SVA_0145"/>
<feature type="transmembrane region" description="Helical" evidence="9">
    <location>
        <begin position="402"/>
        <end position="419"/>
    </location>
</feature>
<evidence type="ECO:0000256" key="10">
    <source>
        <dbReference type="SAM" id="SignalP"/>
    </source>
</evidence>
<dbReference type="EC" id="2.7.11.1" evidence="2"/>
<dbReference type="SMART" id="SM00220">
    <property type="entry name" value="S_TKc"/>
    <property type="match status" value="1"/>
</dbReference>
<dbReference type="SUPFAM" id="SSF56112">
    <property type="entry name" value="Protein kinase-like (PK-like)"/>
    <property type="match status" value="1"/>
</dbReference>
<dbReference type="InterPro" id="IPR050660">
    <property type="entry name" value="NEK_Ser/Thr_kinase"/>
</dbReference>
<dbReference type="PANTHER" id="PTHR43671">
    <property type="entry name" value="SERINE/THREONINE-PROTEIN KINASE NEK"/>
    <property type="match status" value="1"/>
</dbReference>
<dbReference type="GO" id="GO:0005524">
    <property type="term" value="F:ATP binding"/>
    <property type="evidence" value="ECO:0007669"/>
    <property type="project" value="UniProtKB-UniRule"/>
</dbReference>
<feature type="chain" id="PRO_5008571337" description="non-specific serine/threonine protein kinase" evidence="10">
    <location>
        <begin position="26"/>
        <end position="846"/>
    </location>
</feature>
<evidence type="ECO:0000256" key="4">
    <source>
        <dbReference type="ARBA" id="ARBA00022679"/>
    </source>
</evidence>
<keyword evidence="10" id="KW-0732">Signal</keyword>
<feature type="signal peptide" evidence="10">
    <location>
        <begin position="1"/>
        <end position="25"/>
    </location>
</feature>
<dbReference type="SMART" id="SM01080">
    <property type="entry name" value="CHASE2"/>
    <property type="match status" value="1"/>
</dbReference>
<evidence type="ECO:0000256" key="1">
    <source>
        <dbReference type="ARBA" id="ARBA00010886"/>
    </source>
</evidence>
<dbReference type="Pfam" id="PF05226">
    <property type="entry name" value="CHASE2"/>
    <property type="match status" value="1"/>
</dbReference>
<protein>
    <recommendedName>
        <fullName evidence="2">non-specific serine/threonine protein kinase</fullName>
        <ecNumber evidence="2">2.7.11.1</ecNumber>
    </recommendedName>
</protein>
<dbReference type="FunFam" id="1.10.510.10:FF:000021">
    <property type="entry name" value="Serine/threonine protein kinase"/>
    <property type="match status" value="1"/>
</dbReference>
<keyword evidence="13" id="KW-1185">Reference proteome</keyword>
<dbReference type="Gene3D" id="1.25.40.10">
    <property type="entry name" value="Tetratricopeptide repeat domain"/>
    <property type="match status" value="1"/>
</dbReference>
<accession>A0A1B4VCR7</accession>
<keyword evidence="9" id="KW-1133">Transmembrane helix</keyword>
<comment type="similarity">
    <text evidence="1">Belongs to the protein kinase superfamily. NEK Ser/Thr protein kinase family. NIMA subfamily.</text>
</comment>
<evidence type="ECO:0000259" key="11">
    <source>
        <dbReference type="PROSITE" id="PS50011"/>
    </source>
</evidence>
<dbReference type="GO" id="GO:0004674">
    <property type="term" value="F:protein serine/threonine kinase activity"/>
    <property type="evidence" value="ECO:0007669"/>
    <property type="project" value="UniProtKB-KW"/>
</dbReference>